<evidence type="ECO:0000256" key="1">
    <source>
        <dbReference type="ARBA" id="ARBA00004651"/>
    </source>
</evidence>
<dbReference type="OrthoDB" id="9806127at2"/>
<dbReference type="PROSITE" id="PS50893">
    <property type="entry name" value="ABC_TRANSPORTER_2"/>
    <property type="match status" value="1"/>
</dbReference>
<dbReference type="InterPro" id="IPR003593">
    <property type="entry name" value="AAA+_ATPase"/>
</dbReference>
<dbReference type="GO" id="GO:0005524">
    <property type="term" value="F:ATP binding"/>
    <property type="evidence" value="ECO:0007669"/>
    <property type="project" value="UniProtKB-KW"/>
</dbReference>
<feature type="transmembrane region" description="Helical" evidence="8">
    <location>
        <begin position="263"/>
        <end position="280"/>
    </location>
</feature>
<dbReference type="PANTHER" id="PTHR24221:SF654">
    <property type="entry name" value="ATP-BINDING CASSETTE SUB-FAMILY B MEMBER 6"/>
    <property type="match status" value="1"/>
</dbReference>
<dbReference type="PANTHER" id="PTHR24221">
    <property type="entry name" value="ATP-BINDING CASSETTE SUB-FAMILY B"/>
    <property type="match status" value="1"/>
</dbReference>
<dbReference type="Pfam" id="PF00664">
    <property type="entry name" value="ABC_membrane"/>
    <property type="match status" value="1"/>
</dbReference>
<evidence type="ECO:0000256" key="8">
    <source>
        <dbReference type="SAM" id="Phobius"/>
    </source>
</evidence>
<evidence type="ECO:0000256" key="7">
    <source>
        <dbReference type="SAM" id="MobiDB-lite"/>
    </source>
</evidence>
<evidence type="ECO:0000313" key="12">
    <source>
        <dbReference type="Proteomes" id="UP000469763"/>
    </source>
</evidence>
<dbReference type="InterPro" id="IPR011527">
    <property type="entry name" value="ABC1_TM_dom"/>
</dbReference>
<evidence type="ECO:0000256" key="5">
    <source>
        <dbReference type="ARBA" id="ARBA00022989"/>
    </source>
</evidence>
<dbReference type="InterPro" id="IPR017871">
    <property type="entry name" value="ABC_transporter-like_CS"/>
</dbReference>
<dbReference type="Gene3D" id="3.40.50.300">
    <property type="entry name" value="P-loop containing nucleotide triphosphate hydrolases"/>
    <property type="match status" value="1"/>
</dbReference>
<comment type="caution">
    <text evidence="11">The sequence shown here is derived from an EMBL/GenBank/DDBJ whole genome shotgun (WGS) entry which is preliminary data.</text>
</comment>
<proteinExistence type="predicted"/>
<evidence type="ECO:0000259" key="10">
    <source>
        <dbReference type="PROSITE" id="PS50929"/>
    </source>
</evidence>
<sequence length="622" mass="66577">MISKVLTGLPGADMRKSIAIGILAAIGSLIEVAMVFIVCFTAGDLLGIAVPAWTLPVTGDVAAAVVALVVLLAVKFALGWVANAMSTQVAGRLNDALADAMYMGMFRSDRNETGNAQRDDEAKPLANQSLAMLSVEGVKAIINYFTGYVPNFVQVMIMMLVAAGTLMPLNWGAGLIIVVGMAALPMAANGSRKKDIAVQTNQLKQYEHVGLRFEEALRGLNTLKIFHADERESERLYKDSEGFRRITMDVLAGQLRSLIASDLVIYVAVIAAAFTAALTGHDRPDGLMVAAIVVIAGVRLFAPERQLVYLTHQAVVAMKQGKAIAASLATGANAAEPTAPAESTETTETTAPQQQPQPAQPLNINDGITARGLTFAYPNGFTALSDIDLDLPVMGHVAVVGPSGSGKSTLVALLTGERRDYEGSLKIGGVELRDVDQRQLIDVETVVRGTDHLFSGTLRYNLDPAARGYTAQEFDTVLRGVDLDREISDRSGYDAKVAPQGGNFSGGQKQRLIIARGLLRHTPIYIFDEATSAVDRDHDETLANLMTILAQNALVVTITHRLAGIRNADEIIVLDHGSVAERGTFDDLVSRGGLFAAEWEEQERIENTVQDSNQTNNGEAAR</sequence>
<evidence type="ECO:0000256" key="6">
    <source>
        <dbReference type="ARBA" id="ARBA00023136"/>
    </source>
</evidence>
<protein>
    <submittedName>
        <fullName evidence="11">ATP-binding cassette domain-containing protein</fullName>
    </submittedName>
</protein>
<comment type="subcellular location">
    <subcellularLocation>
        <location evidence="1">Cell membrane</location>
        <topology evidence="1">Multi-pass membrane protein</topology>
    </subcellularLocation>
</comment>
<evidence type="ECO:0000259" key="9">
    <source>
        <dbReference type="PROSITE" id="PS50893"/>
    </source>
</evidence>
<dbReference type="EMBL" id="WHZY01000003">
    <property type="protein sequence ID" value="NEG77894.1"/>
    <property type="molecule type" value="Genomic_DNA"/>
</dbReference>
<feature type="compositionally biased region" description="Low complexity" evidence="7">
    <location>
        <begin position="334"/>
        <end position="361"/>
    </location>
</feature>
<feature type="transmembrane region" description="Helical" evidence="8">
    <location>
        <begin position="141"/>
        <end position="163"/>
    </location>
</feature>
<keyword evidence="4 11" id="KW-0067">ATP-binding</keyword>
<evidence type="ECO:0000256" key="3">
    <source>
        <dbReference type="ARBA" id="ARBA00022741"/>
    </source>
</evidence>
<dbReference type="AlphaFoldDB" id="A0A7K3TGU5"/>
<dbReference type="PROSITE" id="PS00211">
    <property type="entry name" value="ABC_TRANSPORTER_1"/>
    <property type="match status" value="1"/>
</dbReference>
<dbReference type="SUPFAM" id="SSF52540">
    <property type="entry name" value="P-loop containing nucleoside triphosphate hydrolases"/>
    <property type="match status" value="1"/>
</dbReference>
<evidence type="ECO:0000256" key="2">
    <source>
        <dbReference type="ARBA" id="ARBA00022692"/>
    </source>
</evidence>
<keyword evidence="5 8" id="KW-1133">Transmembrane helix</keyword>
<dbReference type="InterPro" id="IPR036640">
    <property type="entry name" value="ABC1_TM_sf"/>
</dbReference>
<dbReference type="GO" id="GO:0016887">
    <property type="term" value="F:ATP hydrolysis activity"/>
    <property type="evidence" value="ECO:0007669"/>
    <property type="project" value="InterPro"/>
</dbReference>
<name>A0A7K3TGU5_9BIFI</name>
<dbReference type="GO" id="GO:0140359">
    <property type="term" value="F:ABC-type transporter activity"/>
    <property type="evidence" value="ECO:0007669"/>
    <property type="project" value="InterPro"/>
</dbReference>
<gene>
    <name evidence="11" type="ORF">GFD22_02660</name>
</gene>
<accession>A0A7K3TGU5</accession>
<dbReference type="PROSITE" id="PS50929">
    <property type="entry name" value="ABC_TM1F"/>
    <property type="match status" value="1"/>
</dbReference>
<dbReference type="Proteomes" id="UP000469763">
    <property type="component" value="Unassembled WGS sequence"/>
</dbReference>
<feature type="transmembrane region" description="Helical" evidence="8">
    <location>
        <begin position="169"/>
        <end position="188"/>
    </location>
</feature>
<dbReference type="GO" id="GO:0005886">
    <property type="term" value="C:plasma membrane"/>
    <property type="evidence" value="ECO:0007669"/>
    <property type="project" value="UniProtKB-SubCell"/>
</dbReference>
<dbReference type="SMART" id="SM00382">
    <property type="entry name" value="AAA"/>
    <property type="match status" value="1"/>
</dbReference>
<keyword evidence="3" id="KW-0547">Nucleotide-binding</keyword>
<dbReference type="Gene3D" id="1.20.1560.10">
    <property type="entry name" value="ABC transporter type 1, transmembrane domain"/>
    <property type="match status" value="1"/>
</dbReference>
<dbReference type="GO" id="GO:0034040">
    <property type="term" value="F:ATPase-coupled lipid transmembrane transporter activity"/>
    <property type="evidence" value="ECO:0007669"/>
    <property type="project" value="TreeGrafter"/>
</dbReference>
<evidence type="ECO:0000313" key="11">
    <source>
        <dbReference type="EMBL" id="NEG77894.1"/>
    </source>
</evidence>
<keyword evidence="6 8" id="KW-0472">Membrane</keyword>
<keyword evidence="12" id="KW-1185">Reference proteome</keyword>
<keyword evidence="2 8" id="KW-0812">Transmembrane</keyword>
<dbReference type="SUPFAM" id="SSF90123">
    <property type="entry name" value="ABC transporter transmembrane region"/>
    <property type="match status" value="1"/>
</dbReference>
<dbReference type="InterPro" id="IPR039421">
    <property type="entry name" value="Type_1_exporter"/>
</dbReference>
<feature type="domain" description="ABC transporter" evidence="9">
    <location>
        <begin position="368"/>
        <end position="601"/>
    </location>
</feature>
<feature type="region of interest" description="Disordered" evidence="7">
    <location>
        <begin position="334"/>
        <end position="363"/>
    </location>
</feature>
<dbReference type="Pfam" id="PF00005">
    <property type="entry name" value="ABC_tran"/>
    <property type="match status" value="1"/>
</dbReference>
<organism evidence="11 12">
    <name type="scientific">Bifidobacterium avesanii</name>
    <dbReference type="NCBI Taxonomy" id="1798157"/>
    <lineage>
        <taxon>Bacteria</taxon>
        <taxon>Bacillati</taxon>
        <taxon>Actinomycetota</taxon>
        <taxon>Actinomycetes</taxon>
        <taxon>Bifidobacteriales</taxon>
        <taxon>Bifidobacteriaceae</taxon>
        <taxon>Bifidobacterium</taxon>
    </lineage>
</organism>
<reference evidence="11 12" key="1">
    <citation type="submission" date="2019-10" db="EMBL/GenBank/DDBJ databases">
        <title>Bifidobacterium from non-human primates.</title>
        <authorList>
            <person name="Modesto M."/>
        </authorList>
    </citation>
    <scope>NUCLEOTIDE SEQUENCE [LARGE SCALE GENOMIC DNA]</scope>
    <source>
        <strain evidence="11 12">TREC</strain>
    </source>
</reference>
<evidence type="ECO:0000256" key="4">
    <source>
        <dbReference type="ARBA" id="ARBA00022840"/>
    </source>
</evidence>
<feature type="domain" description="ABC transmembrane type-1" evidence="10">
    <location>
        <begin position="22"/>
        <end position="278"/>
    </location>
</feature>
<dbReference type="InterPro" id="IPR027417">
    <property type="entry name" value="P-loop_NTPase"/>
</dbReference>
<dbReference type="InterPro" id="IPR003439">
    <property type="entry name" value="ABC_transporter-like_ATP-bd"/>
</dbReference>
<feature type="transmembrane region" description="Helical" evidence="8">
    <location>
        <begin position="20"/>
        <end position="49"/>
    </location>
</feature>
<feature type="transmembrane region" description="Helical" evidence="8">
    <location>
        <begin position="61"/>
        <end position="82"/>
    </location>
</feature>